<dbReference type="Gene3D" id="2.115.10.20">
    <property type="entry name" value="Glycosyl hydrolase domain, family 43"/>
    <property type="match status" value="1"/>
</dbReference>
<accession>A0ABV9VZK5</accession>
<evidence type="ECO:0000256" key="6">
    <source>
        <dbReference type="SAM" id="MobiDB-lite"/>
    </source>
</evidence>
<dbReference type="Pfam" id="PF04616">
    <property type="entry name" value="Glyco_hydro_43"/>
    <property type="match status" value="1"/>
</dbReference>
<keyword evidence="9" id="KW-1185">Reference proteome</keyword>
<evidence type="ECO:0000256" key="2">
    <source>
        <dbReference type="ARBA" id="ARBA00022729"/>
    </source>
</evidence>
<comment type="similarity">
    <text evidence="1 5">Belongs to the glycosyl hydrolase 43 family.</text>
</comment>
<dbReference type="InterPro" id="IPR023296">
    <property type="entry name" value="Glyco_hydro_beta-prop_sf"/>
</dbReference>
<dbReference type="InterPro" id="IPR006710">
    <property type="entry name" value="Glyco_hydro_43"/>
</dbReference>
<proteinExistence type="inferred from homology"/>
<keyword evidence="4 5" id="KW-0326">Glycosidase</keyword>
<reference evidence="9" key="1">
    <citation type="journal article" date="2019" name="Int. J. Syst. Evol. Microbiol.">
        <title>The Global Catalogue of Microorganisms (GCM) 10K type strain sequencing project: providing services to taxonomists for standard genome sequencing and annotation.</title>
        <authorList>
            <consortium name="The Broad Institute Genomics Platform"/>
            <consortium name="The Broad Institute Genome Sequencing Center for Infectious Disease"/>
            <person name="Wu L."/>
            <person name="Ma J."/>
        </authorList>
    </citation>
    <scope>NUCLEOTIDE SEQUENCE [LARGE SCALE GENOMIC DNA]</scope>
    <source>
        <strain evidence="9">CGMCC 4.7152</strain>
    </source>
</reference>
<dbReference type="EMBL" id="JBHSIU010000039">
    <property type="protein sequence ID" value="MFC5001812.1"/>
    <property type="molecule type" value="Genomic_DNA"/>
</dbReference>
<evidence type="ECO:0000256" key="5">
    <source>
        <dbReference type="RuleBase" id="RU361187"/>
    </source>
</evidence>
<dbReference type="PANTHER" id="PTHR43817">
    <property type="entry name" value="GLYCOSYL HYDROLASE"/>
    <property type="match status" value="1"/>
</dbReference>
<dbReference type="PANTHER" id="PTHR43817:SF1">
    <property type="entry name" value="HYDROLASE, FAMILY 43, PUTATIVE (AFU_ORTHOLOGUE AFUA_3G01660)-RELATED"/>
    <property type="match status" value="1"/>
</dbReference>
<protein>
    <submittedName>
        <fullName evidence="8">Family 43 glycosylhydrolase</fullName>
    </submittedName>
</protein>
<keyword evidence="2 7" id="KW-0732">Signal</keyword>
<feature type="compositionally biased region" description="Basic and acidic residues" evidence="6">
    <location>
        <begin position="163"/>
        <end position="181"/>
    </location>
</feature>
<dbReference type="SUPFAM" id="SSF75005">
    <property type="entry name" value="Arabinanase/levansucrase/invertase"/>
    <property type="match status" value="1"/>
</dbReference>
<evidence type="ECO:0000256" key="1">
    <source>
        <dbReference type="ARBA" id="ARBA00009865"/>
    </source>
</evidence>
<evidence type="ECO:0000313" key="8">
    <source>
        <dbReference type="EMBL" id="MFC5001812.1"/>
    </source>
</evidence>
<evidence type="ECO:0000313" key="9">
    <source>
        <dbReference type="Proteomes" id="UP001595912"/>
    </source>
</evidence>
<dbReference type="RefSeq" id="WP_380119298.1">
    <property type="nucleotide sequence ID" value="NZ_JBHSIU010000039.1"/>
</dbReference>
<name>A0ABV9VZK5_9ACTN</name>
<feature type="region of interest" description="Disordered" evidence="6">
    <location>
        <begin position="163"/>
        <end position="225"/>
    </location>
</feature>
<keyword evidence="3 5" id="KW-0378">Hydrolase</keyword>
<feature type="signal peptide" evidence="7">
    <location>
        <begin position="1"/>
        <end position="28"/>
    </location>
</feature>
<evidence type="ECO:0000256" key="3">
    <source>
        <dbReference type="ARBA" id="ARBA00022801"/>
    </source>
</evidence>
<evidence type="ECO:0000256" key="4">
    <source>
        <dbReference type="ARBA" id="ARBA00023295"/>
    </source>
</evidence>
<sequence>MANLRHALIGGVALLGVLVLAPTGTADAGATTLGGADPSVIKVGGLYVAAKSVDGGIAIRTATTLAGIAAASKKQVWRDTGNLGEVWAPEIVHQDGRYHVYFSAGRSAAHRMYHISSATADSGYSAATKVALPGDKWAIDGVPFTYQGQRWFVWSGWAGGHERRAEPLHRPHDRPGHDDRRPIRHLPAAGGVGADRRQPVHQRGAAADSRPERPPAHRVLRQRQLEQRVLPRRTAAAGRRRPDLRVDWYKSNGCLFGSYAPNMMTGWDATLYVDGPGHHTFVLERGDIATSPPSGNRFPTMHHAVAKGTPYSWSNRYWYTGTAVWWGNVTYRRANVPGPTADLGYGLKFFE</sequence>
<feature type="chain" id="PRO_5046713635" evidence="7">
    <location>
        <begin position="29"/>
        <end position="351"/>
    </location>
</feature>
<evidence type="ECO:0000256" key="7">
    <source>
        <dbReference type="SAM" id="SignalP"/>
    </source>
</evidence>
<comment type="caution">
    <text evidence="8">The sequence shown here is derived from an EMBL/GenBank/DDBJ whole genome shotgun (WGS) entry which is preliminary data.</text>
</comment>
<organism evidence="8 9">
    <name type="scientific">Dactylosporangium cerinum</name>
    <dbReference type="NCBI Taxonomy" id="1434730"/>
    <lineage>
        <taxon>Bacteria</taxon>
        <taxon>Bacillati</taxon>
        <taxon>Actinomycetota</taxon>
        <taxon>Actinomycetes</taxon>
        <taxon>Micromonosporales</taxon>
        <taxon>Micromonosporaceae</taxon>
        <taxon>Dactylosporangium</taxon>
    </lineage>
</organism>
<dbReference type="Proteomes" id="UP001595912">
    <property type="component" value="Unassembled WGS sequence"/>
</dbReference>
<gene>
    <name evidence="8" type="ORF">ACFPIJ_28735</name>
</gene>